<comment type="caution">
    <text evidence="10">The sequence shown here is derived from an EMBL/GenBank/DDBJ whole genome shotgun (WGS) entry which is preliminary data.</text>
</comment>
<keyword evidence="5 8" id="KW-0472">Membrane</keyword>
<evidence type="ECO:0000256" key="5">
    <source>
        <dbReference type="ARBA" id="ARBA00023136"/>
    </source>
</evidence>
<feature type="transmembrane region" description="Helical" evidence="8">
    <location>
        <begin position="244"/>
        <end position="271"/>
    </location>
</feature>
<dbReference type="PROSITE" id="PS50262">
    <property type="entry name" value="G_PROTEIN_RECEP_F1_2"/>
    <property type="match status" value="1"/>
</dbReference>
<feature type="transmembrane region" description="Helical" evidence="8">
    <location>
        <begin position="122"/>
        <end position="145"/>
    </location>
</feature>
<dbReference type="InterPro" id="IPR017452">
    <property type="entry name" value="GPCR_Rhodpsn_7TM"/>
</dbReference>
<feature type="domain" description="G-protein coupled receptors family 1 profile" evidence="9">
    <location>
        <begin position="16"/>
        <end position="272"/>
    </location>
</feature>
<evidence type="ECO:0000256" key="4">
    <source>
        <dbReference type="ARBA" id="ARBA00023040"/>
    </source>
</evidence>
<dbReference type="SUPFAM" id="SSF81321">
    <property type="entry name" value="Family A G protein-coupled receptor-like"/>
    <property type="match status" value="1"/>
</dbReference>
<evidence type="ECO:0000256" key="2">
    <source>
        <dbReference type="ARBA" id="ARBA00022692"/>
    </source>
</evidence>
<evidence type="ECO:0000256" key="1">
    <source>
        <dbReference type="ARBA" id="ARBA00004141"/>
    </source>
</evidence>
<name>A0A814GIJ1_9BILA</name>
<keyword evidence="3 8" id="KW-1133">Transmembrane helix</keyword>
<dbReference type="AlphaFoldDB" id="A0A814GIJ1"/>
<evidence type="ECO:0000313" key="10">
    <source>
        <dbReference type="EMBL" id="CAF0996818.1"/>
    </source>
</evidence>
<keyword evidence="4" id="KW-0297">G-protein coupled receptor</keyword>
<comment type="subcellular location">
    <subcellularLocation>
        <location evidence="1">Membrane</location>
        <topology evidence="1">Multi-pass membrane protein</topology>
    </subcellularLocation>
</comment>
<protein>
    <recommendedName>
        <fullName evidence="9">G-protein coupled receptors family 1 profile domain-containing protein</fullName>
    </recommendedName>
</protein>
<dbReference type="OrthoDB" id="10027976at2759"/>
<dbReference type="GO" id="GO:0016020">
    <property type="term" value="C:membrane"/>
    <property type="evidence" value="ECO:0007669"/>
    <property type="project" value="UniProtKB-SubCell"/>
</dbReference>
<feature type="transmembrane region" description="Helical" evidence="8">
    <location>
        <begin position="157"/>
        <end position="182"/>
    </location>
</feature>
<keyword evidence="2 8" id="KW-0812">Transmembrane</keyword>
<organism evidence="10 11">
    <name type="scientific">Rotaria sordida</name>
    <dbReference type="NCBI Taxonomy" id="392033"/>
    <lineage>
        <taxon>Eukaryota</taxon>
        <taxon>Metazoa</taxon>
        <taxon>Spiralia</taxon>
        <taxon>Gnathifera</taxon>
        <taxon>Rotifera</taxon>
        <taxon>Eurotatoria</taxon>
        <taxon>Bdelloidea</taxon>
        <taxon>Philodinida</taxon>
        <taxon>Philodinidae</taxon>
        <taxon>Rotaria</taxon>
    </lineage>
</organism>
<dbReference type="Proteomes" id="UP000663882">
    <property type="component" value="Unassembled WGS sequence"/>
</dbReference>
<feature type="transmembrane region" description="Helical" evidence="8">
    <location>
        <begin position="216"/>
        <end position="238"/>
    </location>
</feature>
<accession>A0A814GIJ1</accession>
<dbReference type="PANTHER" id="PTHR24240">
    <property type="entry name" value="OPSIN"/>
    <property type="match status" value="1"/>
</dbReference>
<dbReference type="GO" id="GO:0004930">
    <property type="term" value="F:G protein-coupled receptor activity"/>
    <property type="evidence" value="ECO:0007669"/>
    <property type="project" value="UniProtKB-KW"/>
</dbReference>
<feature type="transmembrane region" description="Helical" evidence="8">
    <location>
        <begin position="84"/>
        <end position="101"/>
    </location>
</feature>
<evidence type="ECO:0000313" key="11">
    <source>
        <dbReference type="Proteomes" id="UP000663882"/>
    </source>
</evidence>
<sequence>MVDFEAIFSLLRIILFAFITLVTFIYSIPIIFIRRFHRRNMILTLNICSVTICCSLYWTIFYIILEFNPLIIYKFMLDSCRFVLIFSTLITLQVPFSFVTASINRFCSVVYFNKNLFKTKQWVFICILFQWIFGILITLPVVLGIQPYCVTSQWVEIYRLIFIVIVPSIVFLIINILIYVTVRSLSHRIRPSSFSVTENNSRNNRQERISRRDIHLFRHMIIMFLIFVGGWTPLYALFAIQTQALANIILSECFTIWCQLAFLCDIIDLYLYNHEVRNYLKIIFCR</sequence>
<evidence type="ECO:0000256" key="7">
    <source>
        <dbReference type="ARBA" id="ARBA00023224"/>
    </source>
</evidence>
<evidence type="ECO:0000259" key="9">
    <source>
        <dbReference type="PROSITE" id="PS50262"/>
    </source>
</evidence>
<dbReference type="EMBL" id="CAJNOO010000630">
    <property type="protein sequence ID" value="CAF0996818.1"/>
    <property type="molecule type" value="Genomic_DNA"/>
</dbReference>
<evidence type="ECO:0000256" key="6">
    <source>
        <dbReference type="ARBA" id="ARBA00023170"/>
    </source>
</evidence>
<gene>
    <name evidence="10" type="ORF">RFH988_LOCUS13954</name>
</gene>
<evidence type="ECO:0000256" key="3">
    <source>
        <dbReference type="ARBA" id="ARBA00022989"/>
    </source>
</evidence>
<dbReference type="InterPro" id="IPR050125">
    <property type="entry name" value="GPCR_opsins"/>
</dbReference>
<dbReference type="CDD" id="cd00637">
    <property type="entry name" value="7tm_classA_rhodopsin-like"/>
    <property type="match status" value="1"/>
</dbReference>
<feature type="transmembrane region" description="Helical" evidence="8">
    <location>
        <begin position="6"/>
        <end position="31"/>
    </location>
</feature>
<keyword evidence="6" id="KW-0675">Receptor</keyword>
<evidence type="ECO:0000256" key="8">
    <source>
        <dbReference type="SAM" id="Phobius"/>
    </source>
</evidence>
<feature type="transmembrane region" description="Helical" evidence="8">
    <location>
        <begin position="43"/>
        <end position="64"/>
    </location>
</feature>
<reference evidence="10" key="1">
    <citation type="submission" date="2021-02" db="EMBL/GenBank/DDBJ databases">
        <authorList>
            <person name="Nowell W R."/>
        </authorList>
    </citation>
    <scope>NUCLEOTIDE SEQUENCE</scope>
</reference>
<dbReference type="Gene3D" id="1.20.1070.10">
    <property type="entry name" value="Rhodopsin 7-helix transmembrane proteins"/>
    <property type="match status" value="1"/>
</dbReference>
<keyword evidence="7" id="KW-0807">Transducer</keyword>
<proteinExistence type="predicted"/>